<organism evidence="1 2">
    <name type="scientific">Colletotrichum nymphaeae SA-01</name>
    <dbReference type="NCBI Taxonomy" id="1460502"/>
    <lineage>
        <taxon>Eukaryota</taxon>
        <taxon>Fungi</taxon>
        <taxon>Dikarya</taxon>
        <taxon>Ascomycota</taxon>
        <taxon>Pezizomycotina</taxon>
        <taxon>Sordariomycetes</taxon>
        <taxon>Hypocreomycetidae</taxon>
        <taxon>Glomerellales</taxon>
        <taxon>Glomerellaceae</taxon>
        <taxon>Colletotrichum</taxon>
        <taxon>Colletotrichum acutatum species complex</taxon>
    </lineage>
</organism>
<dbReference type="Proteomes" id="UP000070054">
    <property type="component" value="Unassembled WGS sequence"/>
</dbReference>
<evidence type="ECO:0000313" key="1">
    <source>
        <dbReference type="EMBL" id="KXH52151.1"/>
    </source>
</evidence>
<keyword evidence="2" id="KW-1185">Reference proteome</keyword>
<proteinExistence type="predicted"/>
<dbReference type="AlphaFoldDB" id="A0A135TVL6"/>
<name>A0A135TVL6_9PEZI</name>
<comment type="caution">
    <text evidence="1">The sequence shown here is derived from an EMBL/GenBank/DDBJ whole genome shotgun (WGS) entry which is preliminary data.</text>
</comment>
<evidence type="ECO:0008006" key="3">
    <source>
        <dbReference type="Google" id="ProtNLM"/>
    </source>
</evidence>
<evidence type="ECO:0000313" key="2">
    <source>
        <dbReference type="Proteomes" id="UP000070054"/>
    </source>
</evidence>
<sequence length="266" mass="30356">MRFRGTKAVFEAKPENAETRSNEASLFAMKVVPALVYIDCLLQPTSEQLCGILEPVRARITYSEGHTPYGSEIITIIIASFYLHVRFDPIRHFPSLLLEEEISRASPPPFEICAVFFETSSAFTAHFKLALKQKKRVFRFRSTSIYIPLQHNLIRDRPSLPAKMKLTISTITAIIAFFATASVAESGVPFIEKCKEIKVEGEDYLKCDKDKCWTWTYFQVLALCDASDDKPYKNKLNLDQCLVNNHGKVEWRKRLGCTLSRLKTCC</sequence>
<reference evidence="1 2" key="1">
    <citation type="submission" date="2014-02" db="EMBL/GenBank/DDBJ databases">
        <title>The genome sequence of Colletotrichum nymphaeae SA-01.</title>
        <authorList>
            <person name="Baroncelli R."/>
            <person name="Thon M.R."/>
        </authorList>
    </citation>
    <scope>NUCLEOTIDE SEQUENCE [LARGE SCALE GENOMIC DNA]</scope>
    <source>
        <strain evidence="1 2">SA-01</strain>
    </source>
</reference>
<dbReference type="EMBL" id="JEMN01001010">
    <property type="protein sequence ID" value="KXH52151.1"/>
    <property type="molecule type" value="Genomic_DNA"/>
</dbReference>
<protein>
    <recommendedName>
        <fullName evidence="3">Cyanovirin-N domain-containing protein</fullName>
    </recommendedName>
</protein>
<accession>A0A135TVL6</accession>
<gene>
    <name evidence="1" type="ORF">CNYM01_00482</name>
</gene>